<dbReference type="PROSITE" id="PS00138">
    <property type="entry name" value="SUBTILASE_SER"/>
    <property type="match status" value="1"/>
</dbReference>
<dbReference type="InterPro" id="IPR050131">
    <property type="entry name" value="Peptidase_S8_subtilisin-like"/>
</dbReference>
<dbReference type="Gene3D" id="2.60.40.10">
    <property type="entry name" value="Immunoglobulins"/>
    <property type="match status" value="3"/>
</dbReference>
<evidence type="ECO:0000256" key="4">
    <source>
        <dbReference type="ARBA" id="ARBA00022825"/>
    </source>
</evidence>
<dbReference type="SUPFAM" id="SSF52743">
    <property type="entry name" value="Subtilisin-like"/>
    <property type="match status" value="1"/>
</dbReference>
<proteinExistence type="inferred from homology"/>
<feature type="active site" description="Charge relay system" evidence="5">
    <location>
        <position position="448"/>
    </location>
</feature>
<reference evidence="8 9" key="1">
    <citation type="journal article" date="2015" name="Int. J. Syst. Evol. Microbiol.">
        <title>Carboxylicivirga linearis sp. nov., isolated from a sea cucumber culture pond.</title>
        <authorList>
            <person name="Wang F.Q."/>
            <person name="Zhou Y.X."/>
            <person name="Lin X.Z."/>
            <person name="Chen G.J."/>
            <person name="Du Z.J."/>
        </authorList>
    </citation>
    <scope>NUCLEOTIDE SEQUENCE [LARGE SCALE GENOMIC DNA]</scope>
    <source>
        <strain evidence="8 9">FB218</strain>
    </source>
</reference>
<dbReference type="Pfam" id="PF18962">
    <property type="entry name" value="Por_Secre_tail"/>
    <property type="match status" value="1"/>
</dbReference>
<keyword evidence="2 5" id="KW-0645">Protease</keyword>
<dbReference type="NCBIfam" id="NF012200">
    <property type="entry name" value="choice_anch_D"/>
    <property type="match status" value="1"/>
</dbReference>
<dbReference type="PANTHER" id="PTHR43806:SF11">
    <property type="entry name" value="CEREVISIN-RELATED"/>
    <property type="match status" value="1"/>
</dbReference>
<feature type="signal peptide" evidence="6">
    <location>
        <begin position="1"/>
        <end position="22"/>
    </location>
</feature>
<gene>
    <name evidence="8" type="ORF">KEM10_10785</name>
</gene>
<evidence type="ECO:0000259" key="7">
    <source>
        <dbReference type="PROSITE" id="PS50853"/>
    </source>
</evidence>
<accession>A0ABS5JV35</accession>
<dbReference type="InterPro" id="IPR023828">
    <property type="entry name" value="Peptidase_S8_Ser-AS"/>
</dbReference>
<dbReference type="InterPro" id="IPR003961">
    <property type="entry name" value="FN3_dom"/>
</dbReference>
<dbReference type="PROSITE" id="PS00137">
    <property type="entry name" value="SUBTILASE_HIS"/>
    <property type="match status" value="1"/>
</dbReference>
<keyword evidence="4 5" id="KW-0720">Serine protease</keyword>
<feature type="domain" description="Fibronectin type-III" evidence="7">
    <location>
        <begin position="521"/>
        <end position="628"/>
    </location>
</feature>
<feature type="chain" id="PRO_5045206155" evidence="6">
    <location>
        <begin position="23"/>
        <end position="2561"/>
    </location>
</feature>
<keyword evidence="9" id="KW-1185">Reference proteome</keyword>
<dbReference type="InterPro" id="IPR036852">
    <property type="entry name" value="Peptidase_S8/S53_dom_sf"/>
</dbReference>
<dbReference type="InterPro" id="IPR000209">
    <property type="entry name" value="Peptidase_S8/S53_dom"/>
</dbReference>
<evidence type="ECO:0000256" key="1">
    <source>
        <dbReference type="ARBA" id="ARBA00011073"/>
    </source>
</evidence>
<name>A0ABS5JV35_9BACT</name>
<dbReference type="PROSITE" id="PS50853">
    <property type="entry name" value="FN3"/>
    <property type="match status" value="1"/>
</dbReference>
<dbReference type="NCBIfam" id="TIGR04183">
    <property type="entry name" value="Por_Secre_tail"/>
    <property type="match status" value="1"/>
</dbReference>
<protein>
    <submittedName>
        <fullName evidence="8">S8 family serine peptidase</fullName>
    </submittedName>
</protein>
<dbReference type="PANTHER" id="PTHR43806">
    <property type="entry name" value="PEPTIDASE S8"/>
    <property type="match status" value="1"/>
</dbReference>
<dbReference type="Proteomes" id="UP000708576">
    <property type="component" value="Unassembled WGS sequence"/>
</dbReference>
<dbReference type="RefSeq" id="WP_212216008.1">
    <property type="nucleotide sequence ID" value="NZ_JAGUCO010000006.1"/>
</dbReference>
<organism evidence="8 9">
    <name type="scientific">Carboxylicivirga linearis</name>
    <dbReference type="NCBI Taxonomy" id="1628157"/>
    <lineage>
        <taxon>Bacteria</taxon>
        <taxon>Pseudomonadati</taxon>
        <taxon>Bacteroidota</taxon>
        <taxon>Bacteroidia</taxon>
        <taxon>Marinilabiliales</taxon>
        <taxon>Marinilabiliaceae</taxon>
        <taxon>Carboxylicivirga</taxon>
    </lineage>
</organism>
<dbReference type="SUPFAM" id="SSF49265">
    <property type="entry name" value="Fibronectin type III"/>
    <property type="match status" value="1"/>
</dbReference>
<comment type="similarity">
    <text evidence="1 5">Belongs to the peptidase S8 family.</text>
</comment>
<keyword evidence="6" id="KW-0732">Signal</keyword>
<evidence type="ECO:0000256" key="2">
    <source>
        <dbReference type="ARBA" id="ARBA00022670"/>
    </source>
</evidence>
<dbReference type="Pfam" id="PF00082">
    <property type="entry name" value="Peptidase_S8"/>
    <property type="match status" value="1"/>
</dbReference>
<keyword evidence="3 5" id="KW-0378">Hydrolase</keyword>
<dbReference type="InterPro" id="IPR013783">
    <property type="entry name" value="Ig-like_fold"/>
</dbReference>
<evidence type="ECO:0000313" key="9">
    <source>
        <dbReference type="Proteomes" id="UP000708576"/>
    </source>
</evidence>
<dbReference type="Gene3D" id="3.40.50.200">
    <property type="entry name" value="Peptidase S8/S53 domain"/>
    <property type="match status" value="1"/>
</dbReference>
<evidence type="ECO:0000256" key="6">
    <source>
        <dbReference type="SAM" id="SignalP"/>
    </source>
</evidence>
<sequence>MNKMRSCFWIGFFILLSAASNAQQVFEEGYLQGVFRVKVKPEIELIMLKSTSDTQPQTGVTEIDEALTYFRASQLKRVFPYNAKYDERHRKHGLHLWYEISYSSEASLNQVIETFENISSIQTAERIREKSFDGGRVIRYNPEKNVAKLKSTQQDFMFDDELMEQHYHYGPTGTLDRFDLAHINLWEAWEKCAGHPSVIVSVHDLGISYSHADLNANMWINEKELNGTNGKDSDLNGYTDDVYGYNFASATGQIAPGDHGTHVAGTISAVNNNGIGSAGIAGGTGNSDGVKLMSCQIFDGTTQGGFAASYVYAADNGAVISQNSWGYSTAGTREESVEAGIQYFIEEAGMYEGSPMQGGVVIFAAGNSNADGEYYPGYLSNVITVAAIHQNKTKAAYSNYGQWIDVSAPGGDMDLDEEMNKEEIEAPYHHGIFSTLPNGGYGWLEGTSMACPHVSGVAALIVSNNIGKDLTNTEVFSILKGSVYNVYGDNAEEHKYYNKLGTGNINALYALDEKTTTGPATITDLAVASSTQDKVNLTFTVPETGYGRKPDYYKVYFSKTSIDGAQLANYPFQKYNSLSTDAVGAEAQYYVEELDALTTYYIGVVSVDKWGNESVLSNVIQAETTAGPTAELIVDFNAGSPLSYVQHVLNAQENTSIEDQFILQNSGAGSLRWLTNFDLNIEDNEDFIAASNSRSYAYSTESNVQVYQTSPYETLVEFNQHADTSIFKGYLTASSYYQIGEANPETPSSSATRYHVNLEDGFNLTHIAARLNFELADYERIVIEIFEGADIATAKLRHRQELRDNTVGQTAKHELSNNLYFQNGSYFWVVIHPPTGHKYPLSVAFEAEEGWGRENNYYSSNNGSTWKSLGDVYIEGFSFMVEAISYFSKGNSFITLPRESGEVSSTPGENQDTVIYNIDISDVINGTYNFNVNIQTNDTENQLLSFPLQTIVEGHEPKLSGTTFLDFGRVVIGNEKVLEAHISNTGLADLILGRQEEATGTIRLKGDMVKKVEALSSVIFNLSYTPKEAGSLNTEFRLYDLDQTGEYIIKVTGQAVNPPNAAFSPKSASFADVTIGDTLTGTLMMKNLGEQPLQYFIPKFADRPDDFEGETSDISRFGYFVETDETPDTWIDITTTGEVIENLATITDQTWMHEVDLSFGFPFFGEKQRKAYISPKGLIAFTNDGTFNQFPMAPLNEYSPTKAFCALGESVLYSNTIDSKIYYQDFGDKFVVLFKNIPMGSLDSESFSIIYHLLEFEMIIDKGGNMQVIYNDLDGFTNTTFWSVWAHDLEENDAIVANYILSNQTNITTNTNITMVNPGLGLFHSITNPSGVLLPDEIVTMEYSLLTDKLNEDSYVEYLPILTNMPTKPYINYAANIDVTAGGESDLLLDQEAIDFGDNFHLANIERKLRVINDGTAPGEITSMVIKGANADQFQLITDQILPVSVGAETIETFIIKALSDVVGSYTATLEIVFNTNETISVELQSNIVEAPLISTNVQEFNINLNAGEQTNVELTISNTGNSNLEYALKASSIVFEDKSILKSSRAVKDYEYQFFNSNDHKSIFYDWVDITKTGTKLVSMDVTNYSNYWNTIELPWDFEFYGNAYSEIFIGYTGVIAFSDTSEVYPRGDVQIPSTDGLNNYFAPMFGFSYNDLYSDELAGVYYQQNEDELIITWRSFTDGFGMSMGPMSWQAILYKDGRIKTQYNFDLTDFSMVPGISGIGVENIDGTEGLNVAYGSSYISNNCALEFFPVKKEILEPGASLTHQITVDATHIYAGEYTEYITILNNTVGDGMLKLPFNITIAGEHDVQIDDIDFGNIYVVDQDGYVNQHQPLDDNWVYYFTWENNGLRDFRVGKFFITSLESNFKAQMETWVPMRSGTLTWGYMDIEYLPTYTPDIINPEPIPLVIPAEGKLEGRIWLFKRPNTVADLSGEIIIVDYEAVKDLTKEELDNLQEADVDEQYKIRVQCRAHIQEAPAISVDADNISAYAVDSETIKTKTVTIDNSGKNDLDFNLNIKYAYDFMSLSDTYSMGDAVPLNSSSVELKSTGKVKSTAGDDINDDARVLTQLLSEEVKHTFGWGAGGYPVHTVTQLIAPEDGFCFSHLIHYYTYRSLVEGYYTVQIFAGDEEFLKTGLIYSQKVNYSYEKPLYNSQVVKEIVTFDRPVMIQGGESFFIRIIYPGEMDAPAALGEISPELQAGNMFGSTGTEYMPITDLPVTNVGWMVKAVENEQISPEWLEASTTSGTIAPGESATVDFTFYGSRVFNSDNSAVITINSNDPNNKVKKVGAEFTRNNGPSYNISNNFALTIAENEEYDFTLFASHKGGIDYTLTLAEEYDIVTGEFDGQNMVLKFRPDYDSNGIYRIVVNGEDTKGNVNTFTFIVTVTNTNRAPELIQEMDFTVHLDKHLEYHLDLKEYISDPDGDEVTYTVSKDNDNIELFQNDDLLIIKPAIIGNTVLSISAADPEGATLTIEANVNVLLRVGIDEVELSSITIYPNPVRDYIQLSNDVVNGADYRIVSVTGVTIKTGMINASKINASDLKAGIYVLEIMVNDNIIKRKFNKL</sequence>
<evidence type="ECO:0000256" key="3">
    <source>
        <dbReference type="ARBA" id="ARBA00022801"/>
    </source>
</evidence>
<feature type="active site" description="Charge relay system" evidence="5">
    <location>
        <position position="259"/>
    </location>
</feature>
<dbReference type="InterPro" id="IPR022398">
    <property type="entry name" value="Peptidase_S8_His-AS"/>
</dbReference>
<dbReference type="PRINTS" id="PR00723">
    <property type="entry name" value="SUBTILISIN"/>
</dbReference>
<dbReference type="PROSITE" id="PS51892">
    <property type="entry name" value="SUBTILASE"/>
    <property type="match status" value="1"/>
</dbReference>
<comment type="caution">
    <text evidence="8">The sequence shown here is derived from an EMBL/GenBank/DDBJ whole genome shotgun (WGS) entry which is preliminary data.</text>
</comment>
<dbReference type="InterPro" id="IPR026444">
    <property type="entry name" value="Secre_tail"/>
</dbReference>
<evidence type="ECO:0000313" key="8">
    <source>
        <dbReference type="EMBL" id="MBS2098766.1"/>
    </source>
</evidence>
<dbReference type="EMBL" id="JAGUCO010000006">
    <property type="protein sequence ID" value="MBS2098766.1"/>
    <property type="molecule type" value="Genomic_DNA"/>
</dbReference>
<feature type="active site" description="Charge relay system" evidence="5">
    <location>
        <position position="204"/>
    </location>
</feature>
<evidence type="ECO:0000256" key="5">
    <source>
        <dbReference type="PROSITE-ProRule" id="PRU01240"/>
    </source>
</evidence>
<dbReference type="InterPro" id="IPR036116">
    <property type="entry name" value="FN3_sf"/>
</dbReference>
<dbReference type="InterPro" id="IPR015500">
    <property type="entry name" value="Peptidase_S8_subtilisin-rel"/>
</dbReference>